<protein>
    <submittedName>
        <fullName evidence="2">Uncharacterized protein</fullName>
    </submittedName>
</protein>
<feature type="transmembrane region" description="Helical" evidence="1">
    <location>
        <begin position="92"/>
        <end position="112"/>
    </location>
</feature>
<sequence>MRIKKCVRLASRSWRPTFGFTLILNALDLFWHLCNFLAPAWVVAALMAGALKLLWRQDLRSRGWRQLWVWGGVGGSLALLAALVLLGRDGKLAGYGLMILAIALPQWALAWGQGLLGRR</sequence>
<comment type="caution">
    <text evidence="2">The sequence shown here is derived from an EMBL/GenBank/DDBJ whole genome shotgun (WGS) entry which is preliminary data.</text>
</comment>
<organism evidence="2 3">
    <name type="scientific">Roseateles asaccharophilus</name>
    <dbReference type="NCBI Taxonomy" id="582607"/>
    <lineage>
        <taxon>Bacteria</taxon>
        <taxon>Pseudomonadati</taxon>
        <taxon>Pseudomonadota</taxon>
        <taxon>Betaproteobacteria</taxon>
        <taxon>Burkholderiales</taxon>
        <taxon>Sphaerotilaceae</taxon>
        <taxon>Roseateles</taxon>
    </lineage>
</organism>
<feature type="transmembrane region" description="Helical" evidence="1">
    <location>
        <begin position="37"/>
        <end position="55"/>
    </location>
</feature>
<name>A0A4R6N3Q1_9BURK</name>
<evidence type="ECO:0000313" key="3">
    <source>
        <dbReference type="Proteomes" id="UP000295357"/>
    </source>
</evidence>
<gene>
    <name evidence="2" type="ORF">DFR39_105224</name>
</gene>
<reference evidence="2 3" key="1">
    <citation type="submission" date="2019-03" db="EMBL/GenBank/DDBJ databases">
        <title>Genomic Encyclopedia of Type Strains, Phase IV (KMG-IV): sequencing the most valuable type-strain genomes for metagenomic binning, comparative biology and taxonomic classification.</title>
        <authorList>
            <person name="Goeker M."/>
        </authorList>
    </citation>
    <scope>NUCLEOTIDE SEQUENCE [LARGE SCALE GENOMIC DNA]</scope>
    <source>
        <strain evidence="2 3">DSM 25082</strain>
    </source>
</reference>
<keyword evidence="3" id="KW-1185">Reference proteome</keyword>
<proteinExistence type="predicted"/>
<dbReference type="AlphaFoldDB" id="A0A4R6N3Q1"/>
<dbReference type="EMBL" id="SNXE01000005">
    <property type="protein sequence ID" value="TDP09385.1"/>
    <property type="molecule type" value="Genomic_DNA"/>
</dbReference>
<evidence type="ECO:0000313" key="2">
    <source>
        <dbReference type="EMBL" id="TDP09385.1"/>
    </source>
</evidence>
<feature type="transmembrane region" description="Helical" evidence="1">
    <location>
        <begin position="67"/>
        <end position="86"/>
    </location>
</feature>
<keyword evidence="1" id="KW-0472">Membrane</keyword>
<keyword evidence="1" id="KW-1133">Transmembrane helix</keyword>
<keyword evidence="1" id="KW-0812">Transmembrane</keyword>
<accession>A0A4R6N3Q1</accession>
<dbReference type="Proteomes" id="UP000295357">
    <property type="component" value="Unassembled WGS sequence"/>
</dbReference>
<evidence type="ECO:0000256" key="1">
    <source>
        <dbReference type="SAM" id="Phobius"/>
    </source>
</evidence>